<name>A0A212UHA5_9BACT</name>
<gene>
    <name evidence="1" type="ORF">SAMN06265337_4237</name>
</gene>
<protein>
    <submittedName>
        <fullName evidence="1">Uncharacterized protein</fullName>
    </submittedName>
</protein>
<keyword evidence="2" id="KW-1185">Reference proteome</keyword>
<proteinExistence type="predicted"/>
<reference evidence="2" key="1">
    <citation type="submission" date="2017-06" db="EMBL/GenBank/DDBJ databases">
        <authorList>
            <person name="Varghese N."/>
            <person name="Submissions S."/>
        </authorList>
    </citation>
    <scope>NUCLEOTIDE SEQUENCE [LARGE SCALE GENOMIC DNA]</scope>
    <source>
        <strain evidence="2">DSM 11116</strain>
    </source>
</reference>
<organism evidence="1 2">
    <name type="scientific">Hymenobacter gelipurpurascens</name>
    <dbReference type="NCBI Taxonomy" id="89968"/>
    <lineage>
        <taxon>Bacteria</taxon>
        <taxon>Pseudomonadati</taxon>
        <taxon>Bacteroidota</taxon>
        <taxon>Cytophagia</taxon>
        <taxon>Cytophagales</taxon>
        <taxon>Hymenobacteraceae</taxon>
        <taxon>Hymenobacter</taxon>
    </lineage>
</organism>
<evidence type="ECO:0000313" key="1">
    <source>
        <dbReference type="EMBL" id="SNC77638.1"/>
    </source>
</evidence>
<sequence length="36" mass="3977">MNGYNSVLIYIAKPIYALSKLSIGSLDLLFDSKLSK</sequence>
<dbReference type="EMBL" id="FYEW01000004">
    <property type="protein sequence ID" value="SNC77638.1"/>
    <property type="molecule type" value="Genomic_DNA"/>
</dbReference>
<dbReference type="AlphaFoldDB" id="A0A212UHA5"/>
<dbReference type="Proteomes" id="UP000198131">
    <property type="component" value="Unassembled WGS sequence"/>
</dbReference>
<evidence type="ECO:0000313" key="2">
    <source>
        <dbReference type="Proteomes" id="UP000198131"/>
    </source>
</evidence>
<accession>A0A212UHA5</accession>